<keyword evidence="2" id="KW-0378">Hydrolase</keyword>
<dbReference type="PANTHER" id="PTHR42988:SF2">
    <property type="entry name" value="CYCLIC NUCLEOTIDE PHOSPHODIESTERASE CBUA0032-RELATED"/>
    <property type="match status" value="1"/>
</dbReference>
<comment type="caution">
    <text evidence="6">The sequence shown here is derived from an EMBL/GenBank/DDBJ whole genome shotgun (WGS) entry which is preliminary data.</text>
</comment>
<dbReference type="OrthoDB" id="9794568at2"/>
<dbReference type="SUPFAM" id="SSF56300">
    <property type="entry name" value="Metallo-dependent phosphatases"/>
    <property type="match status" value="1"/>
</dbReference>
<keyword evidence="7" id="KW-1185">Reference proteome</keyword>
<dbReference type="RefSeq" id="WP_088152656.1">
    <property type="nucleotide sequence ID" value="NZ_NHON01000036.1"/>
</dbReference>
<accession>A0A211ZJV0</accession>
<dbReference type="Proteomes" id="UP000196655">
    <property type="component" value="Unassembled WGS sequence"/>
</dbReference>
<dbReference type="InterPro" id="IPR004843">
    <property type="entry name" value="Calcineurin-like_PHP"/>
</dbReference>
<keyword evidence="3" id="KW-0408">Iron</keyword>
<dbReference type="InterPro" id="IPR029052">
    <property type="entry name" value="Metallo-depent_PP-like"/>
</dbReference>
<dbReference type="GO" id="GO:0046872">
    <property type="term" value="F:metal ion binding"/>
    <property type="evidence" value="ECO:0007669"/>
    <property type="project" value="UniProtKB-KW"/>
</dbReference>
<protein>
    <recommendedName>
        <fullName evidence="5">Calcineurin-like phosphoesterase domain-containing protein</fullName>
    </recommendedName>
</protein>
<sequence length="275" mass="30405">MKSIAHISDLHFGRTEPALVEALLAELKALAPSVVAVSGDLTQDAHSAEFAAARDFLDRLPAPYIVVPGNHDIPRHNLLSRFTKPFSRYRRYITPDTAPLLVQDGIALIGVNTARRLVAHWNWSHGSISPGQIERVRETLRALPRGLLKVVVAHHPFLPPPDAPDTKLIGRAETALRVFATAGVDLILTGHLHRNFYGEVTAHHGRVRRPILVAQAATATSSRRRNEPNAYNRILLEGDRLTLEPRRWDGTGFVPMPPHGFEKVKGRWQAQPAAG</sequence>
<dbReference type="GO" id="GO:0016787">
    <property type="term" value="F:hydrolase activity"/>
    <property type="evidence" value="ECO:0007669"/>
    <property type="project" value="UniProtKB-KW"/>
</dbReference>
<dbReference type="InterPro" id="IPR050884">
    <property type="entry name" value="CNP_phosphodiesterase-III"/>
</dbReference>
<organism evidence="6 7">
    <name type="scientific">Inquilinus limosus</name>
    <dbReference type="NCBI Taxonomy" id="171674"/>
    <lineage>
        <taxon>Bacteria</taxon>
        <taxon>Pseudomonadati</taxon>
        <taxon>Pseudomonadota</taxon>
        <taxon>Alphaproteobacteria</taxon>
        <taxon>Rhodospirillales</taxon>
        <taxon>Rhodospirillaceae</taxon>
        <taxon>Inquilinus</taxon>
    </lineage>
</organism>
<evidence type="ECO:0000256" key="3">
    <source>
        <dbReference type="ARBA" id="ARBA00023004"/>
    </source>
</evidence>
<evidence type="ECO:0000256" key="1">
    <source>
        <dbReference type="ARBA" id="ARBA00022723"/>
    </source>
</evidence>
<keyword evidence="1" id="KW-0479">Metal-binding</keyword>
<evidence type="ECO:0000313" key="6">
    <source>
        <dbReference type="EMBL" id="OWJ65541.1"/>
    </source>
</evidence>
<proteinExistence type="inferred from homology"/>
<dbReference type="Pfam" id="PF00149">
    <property type="entry name" value="Metallophos"/>
    <property type="match status" value="1"/>
</dbReference>
<evidence type="ECO:0000256" key="4">
    <source>
        <dbReference type="ARBA" id="ARBA00025742"/>
    </source>
</evidence>
<dbReference type="STRING" id="1122125.GCA_000423185_01093"/>
<dbReference type="PANTHER" id="PTHR42988">
    <property type="entry name" value="PHOSPHOHYDROLASE"/>
    <property type="match status" value="1"/>
</dbReference>
<name>A0A211ZJV0_9PROT</name>
<dbReference type="AlphaFoldDB" id="A0A211ZJV0"/>
<comment type="similarity">
    <text evidence="4">Belongs to the cyclic nucleotide phosphodiesterase class-III family.</text>
</comment>
<evidence type="ECO:0000256" key="2">
    <source>
        <dbReference type="ARBA" id="ARBA00022801"/>
    </source>
</evidence>
<evidence type="ECO:0000259" key="5">
    <source>
        <dbReference type="Pfam" id="PF00149"/>
    </source>
</evidence>
<dbReference type="Gene3D" id="3.60.21.10">
    <property type="match status" value="1"/>
</dbReference>
<evidence type="ECO:0000313" key="7">
    <source>
        <dbReference type="Proteomes" id="UP000196655"/>
    </source>
</evidence>
<gene>
    <name evidence="6" type="ORF">BWR60_19280</name>
</gene>
<reference evidence="7" key="1">
    <citation type="submission" date="2017-05" db="EMBL/GenBank/DDBJ databases">
        <authorList>
            <person name="Macchi M."/>
            <person name="Festa S."/>
            <person name="Coppotelli B.M."/>
            <person name="Morelli I.S."/>
        </authorList>
    </citation>
    <scope>NUCLEOTIDE SEQUENCE [LARGE SCALE GENOMIC DNA]</scope>
    <source>
        <strain evidence="7">I</strain>
    </source>
</reference>
<dbReference type="EMBL" id="NHON01000036">
    <property type="protein sequence ID" value="OWJ65541.1"/>
    <property type="molecule type" value="Genomic_DNA"/>
</dbReference>
<feature type="domain" description="Calcineurin-like phosphoesterase" evidence="5">
    <location>
        <begin position="3"/>
        <end position="194"/>
    </location>
</feature>